<dbReference type="PANTHER" id="PTHR19303:SF52">
    <property type="entry name" value="TIGGER TRANSPOSABLE ELEMENT-DERIVED PROTEIN 6"/>
    <property type="match status" value="1"/>
</dbReference>
<dbReference type="GO" id="GO:0005634">
    <property type="term" value="C:nucleus"/>
    <property type="evidence" value="ECO:0007669"/>
    <property type="project" value="UniProtKB-SubCell"/>
</dbReference>
<dbReference type="RefSeq" id="XP_019890308.2">
    <property type="nucleotide sequence ID" value="XM_020034749.2"/>
</dbReference>
<dbReference type="SUPFAM" id="SSF46689">
    <property type="entry name" value="Homeodomain-like"/>
    <property type="match status" value="2"/>
</dbReference>
<evidence type="ECO:0000256" key="2">
    <source>
        <dbReference type="ARBA" id="ARBA00023125"/>
    </source>
</evidence>
<gene>
    <name evidence="5" type="primary">LOC105261459</name>
</gene>
<dbReference type="InterPro" id="IPR006600">
    <property type="entry name" value="HTH_CenpB_DNA-bd_dom"/>
</dbReference>
<reference evidence="5" key="1">
    <citation type="submission" date="2025-08" db="UniProtKB">
        <authorList>
            <consortium name="RefSeq"/>
        </authorList>
    </citation>
    <scope>IDENTIFICATION</scope>
    <source>
        <strain evidence="5">Aabys</strain>
        <tissue evidence="5">Whole body</tissue>
    </source>
</reference>
<dbReference type="Gene3D" id="1.10.10.60">
    <property type="entry name" value="Homeodomain-like"/>
    <property type="match status" value="1"/>
</dbReference>
<dbReference type="GO" id="GO:0003677">
    <property type="term" value="F:DNA binding"/>
    <property type="evidence" value="ECO:0007669"/>
    <property type="project" value="UniProtKB-KW"/>
</dbReference>
<dbReference type="PROSITE" id="PS51253">
    <property type="entry name" value="HTH_CENPB"/>
    <property type="match status" value="1"/>
</dbReference>
<accession>A0A9J7DBV5</accession>
<dbReference type="SMART" id="SM00674">
    <property type="entry name" value="CENPB"/>
    <property type="match status" value="1"/>
</dbReference>
<dbReference type="InterPro" id="IPR009057">
    <property type="entry name" value="Homeodomain-like_sf"/>
</dbReference>
<dbReference type="KEGG" id="mde:105261459"/>
<evidence type="ECO:0000313" key="4">
    <source>
        <dbReference type="Proteomes" id="UP001652621"/>
    </source>
</evidence>
<dbReference type="AlphaFoldDB" id="A0A9J7DBV5"/>
<proteinExistence type="predicted"/>
<dbReference type="VEuPathDB" id="VectorBase:MDOMA2_001616"/>
<dbReference type="Pfam" id="PF03221">
    <property type="entry name" value="HTH_Tnp_Tc5"/>
    <property type="match status" value="1"/>
</dbReference>
<protein>
    <submittedName>
        <fullName evidence="5">Uncharacterized protein LOC105261459</fullName>
    </submittedName>
</protein>
<name>A0A9J7DBV5_MUSDO</name>
<comment type="subcellular location">
    <subcellularLocation>
        <location evidence="1">Nucleus</location>
    </subcellularLocation>
</comment>
<dbReference type="OrthoDB" id="7995304at2759"/>
<evidence type="ECO:0000259" key="3">
    <source>
        <dbReference type="PROSITE" id="PS51253"/>
    </source>
</evidence>
<sequence length="355" mass="40965">MRGLSPSLFVSERKSYPPRRICFVLVRFRTFTFSHSRHWEHCYRRLGLNHLLFLLLASFVASVFSLEFSSTMSKTSSDIKLTRKKISLETKLKVLDLLATGRGTSEVGRHFDLHESTIRNIRIREKSIRKLASFSTESSVKSISYTRDIVESKMEKILAMSIEKMMQQGKPIKTSTIKQTAVDIYNRLKDQEPASNRSRSRGFKASNGWLYRFRRRHNIQVKPEAESDEDMVDSEYCEGNETIKEEPESDLNTQLIKGLHLAQKLGNYFEQNDPEKDRAVKFHRQLELLMAPYREFCKDLSKNATNSSLRNDISSKSTSEQTVSAIPESNLLELKPNSNASYICEQKIIKIESNC</sequence>
<evidence type="ECO:0000313" key="5">
    <source>
        <dbReference type="RefSeq" id="XP_019890308.2"/>
    </source>
</evidence>
<feature type="domain" description="HTH CENPB-type" evidence="3">
    <location>
        <begin position="142"/>
        <end position="223"/>
    </location>
</feature>
<dbReference type="PANTHER" id="PTHR19303">
    <property type="entry name" value="TRANSPOSON"/>
    <property type="match status" value="1"/>
</dbReference>
<dbReference type="InterPro" id="IPR050863">
    <property type="entry name" value="CenT-Element_Derived"/>
</dbReference>
<evidence type="ECO:0000256" key="1">
    <source>
        <dbReference type="ARBA" id="ARBA00004123"/>
    </source>
</evidence>
<organism evidence="4 5">
    <name type="scientific">Musca domestica</name>
    <name type="common">House fly</name>
    <dbReference type="NCBI Taxonomy" id="7370"/>
    <lineage>
        <taxon>Eukaryota</taxon>
        <taxon>Metazoa</taxon>
        <taxon>Ecdysozoa</taxon>
        <taxon>Arthropoda</taxon>
        <taxon>Hexapoda</taxon>
        <taxon>Insecta</taxon>
        <taxon>Pterygota</taxon>
        <taxon>Neoptera</taxon>
        <taxon>Endopterygota</taxon>
        <taxon>Diptera</taxon>
        <taxon>Brachycera</taxon>
        <taxon>Muscomorpha</taxon>
        <taxon>Muscoidea</taxon>
        <taxon>Muscidae</taxon>
        <taxon>Musca</taxon>
    </lineage>
</organism>
<keyword evidence="2" id="KW-0238">DNA-binding</keyword>
<dbReference type="GeneID" id="105261459"/>
<dbReference type="Proteomes" id="UP001652621">
    <property type="component" value="Unplaced"/>
</dbReference>
<keyword evidence="4" id="KW-1185">Reference proteome</keyword>